<evidence type="ECO:0000313" key="1">
    <source>
        <dbReference type="EMBL" id="VAX10347.1"/>
    </source>
</evidence>
<dbReference type="InterPro" id="IPR014949">
    <property type="entry name" value="DUF1820"/>
</dbReference>
<reference evidence="1" key="1">
    <citation type="submission" date="2018-06" db="EMBL/GenBank/DDBJ databases">
        <authorList>
            <person name="Zhirakovskaya E."/>
        </authorList>
    </citation>
    <scope>NUCLEOTIDE SEQUENCE</scope>
</reference>
<dbReference type="Pfam" id="PF08850">
    <property type="entry name" value="DUF1820"/>
    <property type="match status" value="1"/>
</dbReference>
<dbReference type="EMBL" id="UOFX01000070">
    <property type="protein sequence ID" value="VAX10347.1"/>
    <property type="molecule type" value="Genomic_DNA"/>
</dbReference>
<sequence length="104" mass="11774">MRIYRVAFINHGKVYELYANTVRQAELYGFIEIEDLIFGETSGVVIDPSEEKLKNEFSGVRRTLVPMHAVIRVDEVKKKGPSKILELDKNANITPFPGSTYPSS</sequence>
<dbReference type="AlphaFoldDB" id="A0A3B1C0D0"/>
<accession>A0A3B1C0D0</accession>
<proteinExistence type="predicted"/>
<evidence type="ECO:0008006" key="2">
    <source>
        <dbReference type="Google" id="ProtNLM"/>
    </source>
</evidence>
<organism evidence="1">
    <name type="scientific">hydrothermal vent metagenome</name>
    <dbReference type="NCBI Taxonomy" id="652676"/>
    <lineage>
        <taxon>unclassified sequences</taxon>
        <taxon>metagenomes</taxon>
        <taxon>ecological metagenomes</taxon>
    </lineage>
</organism>
<dbReference type="PIRSF" id="PIRSF028538">
    <property type="entry name" value="DUF1820"/>
    <property type="match status" value="1"/>
</dbReference>
<gene>
    <name evidence="1" type="ORF">MNBD_GAMMA26-1511</name>
</gene>
<protein>
    <recommendedName>
        <fullName evidence="2">DUF1820 domain-containing protein</fullName>
    </recommendedName>
</protein>
<name>A0A3B1C0D0_9ZZZZ</name>